<evidence type="ECO:0000313" key="3">
    <source>
        <dbReference type="WBParaSite" id="SSLN_0000357401-mRNA-1"/>
    </source>
</evidence>
<reference evidence="1 2" key="2">
    <citation type="submission" date="2018-11" db="EMBL/GenBank/DDBJ databases">
        <authorList>
            <consortium name="Pathogen Informatics"/>
        </authorList>
    </citation>
    <scope>NUCLEOTIDE SEQUENCE [LARGE SCALE GENOMIC DNA]</scope>
    <source>
        <strain evidence="1 2">NST_G2</strain>
    </source>
</reference>
<dbReference type="AlphaFoldDB" id="A0A183SGX3"/>
<evidence type="ECO:0000313" key="2">
    <source>
        <dbReference type="Proteomes" id="UP000275846"/>
    </source>
</evidence>
<dbReference type="WBParaSite" id="SSLN_0000357401-mRNA-1">
    <property type="protein sequence ID" value="SSLN_0000357401-mRNA-1"/>
    <property type="gene ID" value="SSLN_0000357401"/>
</dbReference>
<sequence>MLVEFALGSDHMLPNGAVFVQIWSSVNKTGPWGSALDQLIDIFLTTLLREGVVLRLDYPICLIERPLLQVSNVLVEGLHRVYRDCPTRISSEVLTIRGSTVRNNFVDLCFRLEELTMFGKFSTGFHFITPQLVKVTLLPASIHLKLQILPQASFEAENNVRRLLQLSDLGIDRWSGLRFECADVEGNYMKCFLLKMLEMVTRISSFTTRLAFQRSLRISMQQIFTNLTFIDPFEHKLAIRRHDPLSLAFAHALDCDHRFNWDSNDVVTMANNKQAPEFIEAWYSNADSINRHVDSYVHYEGLRSWCTDWRPP</sequence>
<evidence type="ECO:0000313" key="1">
    <source>
        <dbReference type="EMBL" id="VDL89856.1"/>
    </source>
</evidence>
<reference evidence="3" key="1">
    <citation type="submission" date="2016-06" db="UniProtKB">
        <authorList>
            <consortium name="WormBaseParasite"/>
        </authorList>
    </citation>
    <scope>IDENTIFICATION</scope>
</reference>
<protein>
    <submittedName>
        <fullName evidence="3">F-box domain-containing protein</fullName>
    </submittedName>
</protein>
<dbReference type="EMBL" id="UYSU01032547">
    <property type="protein sequence ID" value="VDL89856.1"/>
    <property type="molecule type" value="Genomic_DNA"/>
</dbReference>
<keyword evidence="2" id="KW-1185">Reference proteome</keyword>
<organism evidence="3">
    <name type="scientific">Schistocephalus solidus</name>
    <name type="common">Tapeworm</name>
    <dbReference type="NCBI Taxonomy" id="70667"/>
    <lineage>
        <taxon>Eukaryota</taxon>
        <taxon>Metazoa</taxon>
        <taxon>Spiralia</taxon>
        <taxon>Lophotrochozoa</taxon>
        <taxon>Platyhelminthes</taxon>
        <taxon>Cestoda</taxon>
        <taxon>Eucestoda</taxon>
        <taxon>Diphyllobothriidea</taxon>
        <taxon>Diphyllobothriidae</taxon>
        <taxon>Schistocephalus</taxon>
    </lineage>
</organism>
<proteinExistence type="predicted"/>
<accession>A0A183SGX3</accession>
<gene>
    <name evidence="1" type="ORF">SSLN_LOCUS3471</name>
</gene>
<dbReference type="Proteomes" id="UP000275846">
    <property type="component" value="Unassembled WGS sequence"/>
</dbReference>
<name>A0A183SGX3_SCHSO</name>
<dbReference type="OrthoDB" id="6277338at2759"/>